<sequence>MWERGQTCVCTSCCLYFCPVPEYKNEN</sequence>
<dbReference type="EMBL" id="GBXM01064269">
    <property type="protein sequence ID" value="JAH44308.1"/>
    <property type="molecule type" value="Transcribed_RNA"/>
</dbReference>
<dbReference type="AlphaFoldDB" id="A0A0E9SUW4"/>
<organism evidence="1">
    <name type="scientific">Anguilla anguilla</name>
    <name type="common">European freshwater eel</name>
    <name type="synonym">Muraena anguilla</name>
    <dbReference type="NCBI Taxonomy" id="7936"/>
    <lineage>
        <taxon>Eukaryota</taxon>
        <taxon>Metazoa</taxon>
        <taxon>Chordata</taxon>
        <taxon>Craniata</taxon>
        <taxon>Vertebrata</taxon>
        <taxon>Euteleostomi</taxon>
        <taxon>Actinopterygii</taxon>
        <taxon>Neopterygii</taxon>
        <taxon>Teleostei</taxon>
        <taxon>Anguilliformes</taxon>
        <taxon>Anguillidae</taxon>
        <taxon>Anguilla</taxon>
    </lineage>
</organism>
<name>A0A0E9SUW4_ANGAN</name>
<evidence type="ECO:0000313" key="1">
    <source>
        <dbReference type="EMBL" id="JAH44308.1"/>
    </source>
</evidence>
<protein>
    <submittedName>
        <fullName evidence="1">Uncharacterized protein</fullName>
    </submittedName>
</protein>
<reference evidence="1" key="2">
    <citation type="journal article" date="2015" name="Fish Shellfish Immunol.">
        <title>Early steps in the European eel (Anguilla anguilla)-Vibrio vulnificus interaction in the gills: Role of the RtxA13 toxin.</title>
        <authorList>
            <person name="Callol A."/>
            <person name="Pajuelo D."/>
            <person name="Ebbesson L."/>
            <person name="Teles M."/>
            <person name="MacKenzie S."/>
            <person name="Amaro C."/>
        </authorList>
    </citation>
    <scope>NUCLEOTIDE SEQUENCE</scope>
</reference>
<accession>A0A0E9SUW4</accession>
<proteinExistence type="predicted"/>
<reference evidence="1" key="1">
    <citation type="submission" date="2014-11" db="EMBL/GenBank/DDBJ databases">
        <authorList>
            <person name="Amaro Gonzalez C."/>
        </authorList>
    </citation>
    <scope>NUCLEOTIDE SEQUENCE</scope>
</reference>